<dbReference type="Pfam" id="PF08463">
    <property type="entry name" value="EcoEI_R_C"/>
    <property type="match status" value="1"/>
</dbReference>
<accession>A4BL93</accession>
<keyword evidence="3" id="KW-1185">Reference proteome</keyword>
<dbReference type="AlphaFoldDB" id="A4BL93"/>
<dbReference type="EMBL" id="AAOF01000001">
    <property type="protein sequence ID" value="EAR23081.1"/>
    <property type="molecule type" value="Genomic_DNA"/>
</dbReference>
<dbReference type="RefSeq" id="WP_005003965.1">
    <property type="nucleotide sequence ID" value="NZ_CH672427.1"/>
</dbReference>
<evidence type="ECO:0000259" key="1">
    <source>
        <dbReference type="Pfam" id="PF08463"/>
    </source>
</evidence>
<comment type="caution">
    <text evidence="2">The sequence shown here is derived from an EMBL/GenBank/DDBJ whole genome shotgun (WGS) entry which is preliminary data.</text>
</comment>
<protein>
    <submittedName>
        <fullName evidence="2">Type I site-specific deoxyribonuclease protein R</fullName>
    </submittedName>
</protein>
<dbReference type="GO" id="GO:0003824">
    <property type="term" value="F:catalytic activity"/>
    <property type="evidence" value="ECO:0007669"/>
    <property type="project" value="InterPro"/>
</dbReference>
<dbReference type="InterPro" id="IPR013670">
    <property type="entry name" value="EcoEI_R_C_dom"/>
</dbReference>
<sequence length="165" mass="17840">MTGAHDEKKVRGYLCSHLSHIVIQRLRTTRPLTETDLQGLEKVLTEIGEDDGAALLSGLLTRSGAPSLAHFVRSLGGMDRGAAQAAFSQYLNDRSLTVRQIRFIEMVIDQLTARGVMAASALYEPPFSNLHAGGPDALFAGKEIVIEGIFQQLDTIHSGLVGQAR</sequence>
<dbReference type="GO" id="GO:0003677">
    <property type="term" value="F:DNA binding"/>
    <property type="evidence" value="ECO:0007669"/>
    <property type="project" value="InterPro"/>
</dbReference>
<dbReference type="HOGENOM" id="CLU_1609089_0_0_6"/>
<dbReference type="GO" id="GO:0006304">
    <property type="term" value="P:DNA modification"/>
    <property type="evidence" value="ECO:0007669"/>
    <property type="project" value="InterPro"/>
</dbReference>
<reference evidence="2 3" key="1">
    <citation type="submission" date="2006-02" db="EMBL/GenBank/DDBJ databases">
        <authorList>
            <person name="Waterbury J."/>
            <person name="Ferriera S."/>
            <person name="Johnson J."/>
            <person name="Kravitz S."/>
            <person name="Halpern A."/>
            <person name="Remington K."/>
            <person name="Beeson K."/>
            <person name="Tran B."/>
            <person name="Rogers Y.-H."/>
            <person name="Friedman R."/>
            <person name="Venter J.C."/>
        </authorList>
    </citation>
    <scope>NUCLEOTIDE SEQUENCE [LARGE SCALE GENOMIC DNA]</scope>
    <source>
        <strain evidence="2 3">Nb-231</strain>
    </source>
</reference>
<dbReference type="eggNOG" id="COG4096">
    <property type="taxonomic scope" value="Bacteria"/>
</dbReference>
<dbReference type="STRING" id="314278.NB231_14713"/>
<proteinExistence type="predicted"/>
<dbReference type="OrthoDB" id="9804086at2"/>
<evidence type="ECO:0000313" key="3">
    <source>
        <dbReference type="Proteomes" id="UP000003374"/>
    </source>
</evidence>
<organism evidence="2 3">
    <name type="scientific">Nitrococcus mobilis Nb-231</name>
    <dbReference type="NCBI Taxonomy" id="314278"/>
    <lineage>
        <taxon>Bacteria</taxon>
        <taxon>Pseudomonadati</taxon>
        <taxon>Pseudomonadota</taxon>
        <taxon>Gammaproteobacteria</taxon>
        <taxon>Chromatiales</taxon>
        <taxon>Ectothiorhodospiraceae</taxon>
        <taxon>Nitrococcus</taxon>
    </lineage>
</organism>
<dbReference type="Proteomes" id="UP000003374">
    <property type="component" value="Unassembled WGS sequence"/>
</dbReference>
<name>A4BL93_9GAMM</name>
<evidence type="ECO:0000313" key="2">
    <source>
        <dbReference type="EMBL" id="EAR23081.1"/>
    </source>
</evidence>
<feature type="domain" description="EcoEI R protein C-terminal" evidence="1">
    <location>
        <begin position="8"/>
        <end position="153"/>
    </location>
</feature>
<gene>
    <name evidence="2" type="ORF">NB231_14713</name>
</gene>